<keyword evidence="3" id="KW-1185">Reference proteome</keyword>
<dbReference type="eggNOG" id="COG2442">
    <property type="taxonomic scope" value="Bacteria"/>
</dbReference>
<dbReference type="InterPro" id="IPR007367">
    <property type="entry name" value="DUF433"/>
</dbReference>
<evidence type="ECO:0000313" key="3">
    <source>
        <dbReference type="Proteomes" id="UP000002255"/>
    </source>
</evidence>
<feature type="domain" description="Putative antitoxin VapB45-like DNA-binding HTH" evidence="1">
    <location>
        <begin position="12"/>
        <end position="92"/>
    </location>
</feature>
<dbReference type="KEGG" id="xce:Xcel_0463"/>
<dbReference type="OrthoDB" id="5140481at2"/>
<reference evidence="2 3" key="2">
    <citation type="journal article" date="2010" name="Stand. Genomic Sci.">
        <title>Complete genome sequence of Xylanimonas cellulosilytica type strain (XIL07).</title>
        <authorList>
            <person name="Foster B."/>
            <person name="Pukall R."/>
            <person name="Abt B."/>
            <person name="Nolan M."/>
            <person name="Glavina Del Rio T."/>
            <person name="Chen F."/>
            <person name="Lucas S."/>
            <person name="Tice H."/>
            <person name="Pitluck S."/>
            <person name="Cheng J.-F."/>
            <person name="Chertkov O."/>
            <person name="Brettin T."/>
            <person name="Han C."/>
            <person name="Detter J.C."/>
            <person name="Bruce D."/>
            <person name="Goodwin L."/>
            <person name="Ivanova N."/>
            <person name="Mavromatis K."/>
            <person name="Pati A."/>
            <person name="Mikhailova N."/>
            <person name="Chen A."/>
            <person name="Palaniappan K."/>
            <person name="Land M."/>
            <person name="Hauser L."/>
            <person name="Chang Y.-J."/>
            <person name="Jeffries C.D."/>
            <person name="Chain P."/>
            <person name="Rohde M."/>
            <person name="Goeker M."/>
            <person name="Bristow J."/>
            <person name="Eisen J.A."/>
            <person name="Markowitz V."/>
            <person name="Hugenholtz P."/>
            <person name="Kyrpides N.C."/>
            <person name="Klenk H.-P."/>
            <person name="Lapidus A."/>
        </authorList>
    </citation>
    <scope>NUCLEOTIDE SEQUENCE [LARGE SCALE GENOMIC DNA]</scope>
    <source>
        <strain evidence="3">DSM 15894 / CECT 5975 / LMG 20990 / XIL07</strain>
    </source>
</reference>
<dbReference type="Proteomes" id="UP000002255">
    <property type="component" value="Chromosome"/>
</dbReference>
<dbReference type="Pfam" id="PF21321">
    <property type="entry name" value="HTH_66"/>
    <property type="match status" value="1"/>
</dbReference>
<dbReference type="HOGENOM" id="CLU_092327_0_0_11"/>
<dbReference type="AlphaFoldDB" id="D1BVZ9"/>
<evidence type="ECO:0000313" key="2">
    <source>
        <dbReference type="EMBL" id="ACZ29502.1"/>
    </source>
</evidence>
<gene>
    <name evidence="2" type="ordered locus">Xcel_0463</name>
</gene>
<dbReference type="EMBL" id="CP001821">
    <property type="protein sequence ID" value="ACZ29502.1"/>
    <property type="molecule type" value="Genomic_DNA"/>
</dbReference>
<protein>
    <recommendedName>
        <fullName evidence="1">Putative antitoxin VapB45-like DNA-binding HTH domain-containing protein</fullName>
    </recommendedName>
</protein>
<name>D1BVZ9_XYLCX</name>
<accession>D1BVZ9</accession>
<dbReference type="STRING" id="446471.Xcel_0463"/>
<dbReference type="RefSeq" id="WP_012877246.1">
    <property type="nucleotide sequence ID" value="NC_013530.1"/>
</dbReference>
<evidence type="ECO:0000259" key="1">
    <source>
        <dbReference type="Pfam" id="PF21321"/>
    </source>
</evidence>
<proteinExistence type="predicted"/>
<sequence>MTAHEFDMRRVPLYSVAEAARIVGTPSSTLRNWAHGSVYKGLDGNQHVAEALITTTGAGRGPVIPFVGLGEAYVRAAFRAAGVPMQRIRPALARLEKEFGLHQALARERLLTDGAEVLYRYSVEDTPELGELVVVRNGQGVFNEVVEQYLKTITYRDGLVAAIELPQFAPRVVVNPTQNFGQPTHSATGVPIHAIQGRLAAGEPAGEVGADYGISVADVLALAA</sequence>
<reference evidence="3" key="1">
    <citation type="submission" date="2009-11" db="EMBL/GenBank/DDBJ databases">
        <title>The complete chromosome of Xylanimonas cellulosilytica DSM 15894.</title>
        <authorList>
            <consortium name="US DOE Joint Genome Institute (JGI-PGF)"/>
            <person name="Lucas S."/>
            <person name="Copeland A."/>
            <person name="Lapidus A."/>
            <person name="Glavina del Rio T."/>
            <person name="Dalin E."/>
            <person name="Tice H."/>
            <person name="Bruce D."/>
            <person name="Goodwin L."/>
            <person name="Pitluck S."/>
            <person name="Kyrpides N."/>
            <person name="Mavromatis K."/>
            <person name="Ivanova N."/>
            <person name="Mikhailova N."/>
            <person name="Foster B."/>
            <person name="Clum A."/>
            <person name="Brettin T."/>
            <person name="Detter J.C."/>
            <person name="Han C."/>
            <person name="Larimer F."/>
            <person name="Land M."/>
            <person name="Hauser L."/>
            <person name="Markowitz V."/>
            <person name="Cheng J.F."/>
            <person name="Hugenholtz P."/>
            <person name="Woyke T."/>
            <person name="Wu D."/>
            <person name="Gehrich-Schroeter G."/>
            <person name="Schneider S."/>
            <person name="Pukall S.R."/>
            <person name="Klenk H.P."/>
            <person name="Eisen J.A."/>
        </authorList>
    </citation>
    <scope>NUCLEOTIDE SEQUENCE [LARGE SCALE GENOMIC DNA]</scope>
    <source>
        <strain evidence="3">DSM 15894 / CECT 5975 / LMG 20990 / XIL07</strain>
    </source>
</reference>
<dbReference type="Pfam" id="PF04255">
    <property type="entry name" value="DUF433"/>
    <property type="match status" value="1"/>
</dbReference>
<dbReference type="InterPro" id="IPR048708">
    <property type="entry name" value="VapB45-like_HTH"/>
</dbReference>
<organism evidence="2 3">
    <name type="scientific">Xylanimonas cellulosilytica (strain DSM 15894 / JCM 12276 / CECT 5975 / KCTC 9989 / LMG 20990 / NBRC 107835 / XIL07)</name>
    <dbReference type="NCBI Taxonomy" id="446471"/>
    <lineage>
        <taxon>Bacteria</taxon>
        <taxon>Bacillati</taxon>
        <taxon>Actinomycetota</taxon>
        <taxon>Actinomycetes</taxon>
        <taxon>Micrococcales</taxon>
        <taxon>Promicromonosporaceae</taxon>
        <taxon>Xylanimonas</taxon>
    </lineage>
</organism>